<accession>A0A6A6C5S9</accession>
<keyword evidence="3" id="KW-1185">Reference proteome</keyword>
<proteinExistence type="predicted"/>
<evidence type="ECO:0000313" key="3">
    <source>
        <dbReference type="Proteomes" id="UP000799537"/>
    </source>
</evidence>
<organism evidence="2 3">
    <name type="scientific">Zasmidium cellare ATCC 36951</name>
    <dbReference type="NCBI Taxonomy" id="1080233"/>
    <lineage>
        <taxon>Eukaryota</taxon>
        <taxon>Fungi</taxon>
        <taxon>Dikarya</taxon>
        <taxon>Ascomycota</taxon>
        <taxon>Pezizomycotina</taxon>
        <taxon>Dothideomycetes</taxon>
        <taxon>Dothideomycetidae</taxon>
        <taxon>Mycosphaerellales</taxon>
        <taxon>Mycosphaerellaceae</taxon>
        <taxon>Zasmidium</taxon>
    </lineage>
</organism>
<dbReference type="GeneID" id="54561718"/>
<evidence type="ECO:0000256" key="1">
    <source>
        <dbReference type="SAM" id="SignalP"/>
    </source>
</evidence>
<feature type="chain" id="PRO_5025675730" description="Secreted protein" evidence="1">
    <location>
        <begin position="22"/>
        <end position="83"/>
    </location>
</feature>
<keyword evidence="1" id="KW-0732">Signal</keyword>
<evidence type="ECO:0008006" key="4">
    <source>
        <dbReference type="Google" id="ProtNLM"/>
    </source>
</evidence>
<gene>
    <name evidence="2" type="ORF">M409DRAFT_27150</name>
</gene>
<protein>
    <recommendedName>
        <fullName evidence="4">Secreted protein</fullName>
    </recommendedName>
</protein>
<reference evidence="2" key="1">
    <citation type="journal article" date="2020" name="Stud. Mycol.">
        <title>101 Dothideomycetes genomes: a test case for predicting lifestyles and emergence of pathogens.</title>
        <authorList>
            <person name="Haridas S."/>
            <person name="Albert R."/>
            <person name="Binder M."/>
            <person name="Bloem J."/>
            <person name="Labutti K."/>
            <person name="Salamov A."/>
            <person name="Andreopoulos B."/>
            <person name="Baker S."/>
            <person name="Barry K."/>
            <person name="Bills G."/>
            <person name="Bluhm B."/>
            <person name="Cannon C."/>
            <person name="Castanera R."/>
            <person name="Culley D."/>
            <person name="Daum C."/>
            <person name="Ezra D."/>
            <person name="Gonzalez J."/>
            <person name="Henrissat B."/>
            <person name="Kuo A."/>
            <person name="Liang C."/>
            <person name="Lipzen A."/>
            <person name="Lutzoni F."/>
            <person name="Magnuson J."/>
            <person name="Mondo S."/>
            <person name="Nolan M."/>
            <person name="Ohm R."/>
            <person name="Pangilinan J."/>
            <person name="Park H.-J."/>
            <person name="Ramirez L."/>
            <person name="Alfaro M."/>
            <person name="Sun H."/>
            <person name="Tritt A."/>
            <person name="Yoshinaga Y."/>
            <person name="Zwiers L.-H."/>
            <person name="Turgeon B."/>
            <person name="Goodwin S."/>
            <person name="Spatafora J."/>
            <person name="Crous P."/>
            <person name="Grigoriev I."/>
        </authorList>
    </citation>
    <scope>NUCLEOTIDE SEQUENCE</scope>
    <source>
        <strain evidence="2">ATCC 36951</strain>
    </source>
</reference>
<sequence>MHHHATLLLLLLTLLLTLTTAQTPTPTTLLKRSGVLPKVHLDLHPTGTNEVGQTTFCTTQTLGRKPTQVCFGWVAPPWNTIES</sequence>
<name>A0A6A6C5S9_ZASCE</name>
<dbReference type="EMBL" id="ML993613">
    <property type="protein sequence ID" value="KAF2162527.1"/>
    <property type="molecule type" value="Genomic_DNA"/>
</dbReference>
<dbReference type="AlphaFoldDB" id="A0A6A6C5S9"/>
<feature type="signal peptide" evidence="1">
    <location>
        <begin position="1"/>
        <end position="21"/>
    </location>
</feature>
<dbReference type="Proteomes" id="UP000799537">
    <property type="component" value="Unassembled WGS sequence"/>
</dbReference>
<dbReference type="RefSeq" id="XP_033663416.1">
    <property type="nucleotide sequence ID" value="XM_033808446.1"/>
</dbReference>
<evidence type="ECO:0000313" key="2">
    <source>
        <dbReference type="EMBL" id="KAF2162527.1"/>
    </source>
</evidence>